<evidence type="ECO:0000256" key="4">
    <source>
        <dbReference type="SAM" id="SignalP"/>
    </source>
</evidence>
<accession>A0ABT4TJR7</accession>
<dbReference type="InterPro" id="IPR006558">
    <property type="entry name" value="LamG-like"/>
</dbReference>
<feature type="signal peptide" evidence="4">
    <location>
        <begin position="1"/>
        <end position="22"/>
    </location>
</feature>
<keyword evidence="1 4" id="KW-0732">Signal</keyword>
<feature type="domain" description="LamG-like jellyroll fold" evidence="5">
    <location>
        <begin position="756"/>
        <end position="899"/>
    </location>
</feature>
<dbReference type="Gene3D" id="2.60.120.200">
    <property type="match status" value="2"/>
</dbReference>
<comment type="caution">
    <text evidence="6">The sequence shown here is derived from an EMBL/GenBank/DDBJ whole genome shotgun (WGS) entry which is preliminary data.</text>
</comment>
<evidence type="ECO:0000259" key="5">
    <source>
        <dbReference type="SMART" id="SM00560"/>
    </source>
</evidence>
<reference evidence="6" key="1">
    <citation type="submission" date="2023-01" db="EMBL/GenBank/DDBJ databases">
        <title>Draft genome sequence of Nocardiopsis sp. LSu2-4 isolated from halophytes.</title>
        <authorList>
            <person name="Duangmal K."/>
            <person name="Chantavorakit T."/>
        </authorList>
    </citation>
    <scope>NUCLEOTIDE SEQUENCE</scope>
    <source>
        <strain evidence="6">LSu2-4</strain>
    </source>
</reference>
<feature type="domain" description="LamG-like jellyroll fold" evidence="5">
    <location>
        <begin position="981"/>
        <end position="1123"/>
    </location>
</feature>
<dbReference type="EMBL" id="JAQFWP010000015">
    <property type="protein sequence ID" value="MDA2804926.1"/>
    <property type="molecule type" value="Genomic_DNA"/>
</dbReference>
<name>A0ABT4TJR7_9ACTN</name>
<feature type="chain" id="PRO_5047530607" evidence="4">
    <location>
        <begin position="23"/>
        <end position="1139"/>
    </location>
</feature>
<dbReference type="Proteomes" id="UP001165685">
    <property type="component" value="Unassembled WGS sequence"/>
</dbReference>
<gene>
    <name evidence="6" type="ORF">O4U47_10410</name>
</gene>
<sequence>MLSGKPAGAAALGLLLTTSLLAAPASAEPSDLSPEEEQAAEQAASSGERVEIEAFTDETTQVFAEPDGSFTMESSPVPQRVRADDGWAPVDTDLVTTGDGTVRPKASAAEVAFSGGGDGAPMARVGIGSNAVELDWPEPLPEPELEGAQATYPEVLPGVDLVLTASVDGFNQVLAVKTREAAEQDALAQVEMALATQGVTMREDTAGNLSAVGDNGGEQVFTAPAPEMWDSSGSEEMSTQEQAVAPKAGARVEQVEAEVEVDRLRLTPDADMLADEATEFPVYIDPSVSVARHSWAYVNKRFPSTSYYNSSDSDTGVGYEPQYGNTKRAFWRFKVYERTKKSGTVIDSATMRFEVSHGFACTDATFELWRTRYLKSSATWNDQPEKLTKQDEVNVDIGRPQCGGEGVEFDATQAYESAAASDNQTVTYGLFGNESTSGSNWDWRRFKKDPKLVVRYNNKPSQPSTSKMSDSLGGVCSTDPENPRLINSTSPVLRAYVRDYDTKFASQKLLTRFAWWINDTGDRLGQADASYADPKPYPDGIYRSATAKDLPEGELLSYRAVVYDGQHWGAWSDPCWIEVDTSAPDTGPAVASEDYPESDEAVAGVGRPGDFTFSANGVEDAAAYHYSVNDASCSTTVELDEAGADATVTITPRDSGPNLIHARTVDAHGNSSGCVLVHTFTVAPPSNPVAHFTFDEGSGDTAADSIGDGRTAQVSGGVEWTRGRVGERHELEGAAIATDGAGGHMATDGPVVDTSGAFSVSAWVRLDDKNGNATAVSQDGSVHSSFFLGYQSTYGYDNWVLKLPPSDETGASGWTRAVSDEPARVGVWTHLLGVVDPETSEAVLYVDGVRQETTETIAQPWNGTGDLVFGRGKFEGGAAELWPGAVDDVRVWDRVVIGVRPTDAPEERSEPWLLANQVALEGRWKLDETEGTTAADSSDHGLDATLHGDPATVWPEGGDGATLNGQDERLTTDGPAIRTDRSFSVAAWVRLDETGTNSTALSQDGQAHSGFYLGHQNTYDWDQWVLKMAPSDEIGASGWSRALSEEAPELGTWTHLAATYDHTGGRMTLYLNGTEVGTDVQETPWHADGSLVIGAARFEEQLTGAWNGDIDDVHVYQGVLEEREVQAIADGFLPSPSSL</sequence>
<proteinExistence type="predicted"/>
<feature type="region of interest" description="Disordered" evidence="3">
    <location>
        <begin position="24"/>
        <end position="51"/>
    </location>
</feature>
<dbReference type="Pfam" id="PF13385">
    <property type="entry name" value="Laminin_G_3"/>
    <property type="match status" value="2"/>
</dbReference>
<feature type="compositionally biased region" description="Polar residues" evidence="3">
    <location>
        <begin position="458"/>
        <end position="469"/>
    </location>
</feature>
<evidence type="ECO:0000256" key="1">
    <source>
        <dbReference type="ARBA" id="ARBA00022729"/>
    </source>
</evidence>
<evidence type="ECO:0000313" key="6">
    <source>
        <dbReference type="EMBL" id="MDA2804926.1"/>
    </source>
</evidence>
<evidence type="ECO:0000256" key="2">
    <source>
        <dbReference type="ARBA" id="ARBA00023157"/>
    </source>
</evidence>
<organism evidence="6 7">
    <name type="scientific">Nocardiopsis suaedae</name>
    <dbReference type="NCBI Taxonomy" id="3018444"/>
    <lineage>
        <taxon>Bacteria</taxon>
        <taxon>Bacillati</taxon>
        <taxon>Actinomycetota</taxon>
        <taxon>Actinomycetes</taxon>
        <taxon>Streptosporangiales</taxon>
        <taxon>Nocardiopsidaceae</taxon>
        <taxon>Nocardiopsis</taxon>
    </lineage>
</organism>
<feature type="region of interest" description="Disordered" evidence="3">
    <location>
        <begin position="456"/>
        <end position="483"/>
    </location>
</feature>
<dbReference type="SMART" id="SM00560">
    <property type="entry name" value="LamGL"/>
    <property type="match status" value="2"/>
</dbReference>
<dbReference type="InterPro" id="IPR013320">
    <property type="entry name" value="ConA-like_dom_sf"/>
</dbReference>
<evidence type="ECO:0000313" key="7">
    <source>
        <dbReference type="Proteomes" id="UP001165685"/>
    </source>
</evidence>
<dbReference type="PANTHER" id="PTHR46943">
    <property type="entry name" value="PENTRAXIN-RELATED PROTEIN PTX3"/>
    <property type="match status" value="1"/>
</dbReference>
<dbReference type="PANTHER" id="PTHR46943:SF1">
    <property type="entry name" value="PENTRAXIN-RELATED PROTEIN PTX3"/>
    <property type="match status" value="1"/>
</dbReference>
<dbReference type="RefSeq" id="WP_270677534.1">
    <property type="nucleotide sequence ID" value="NZ_JAQFWP010000015.1"/>
</dbReference>
<protein>
    <submittedName>
        <fullName evidence="6">LamG domain-containing protein</fullName>
    </submittedName>
</protein>
<dbReference type="InterPro" id="IPR042837">
    <property type="entry name" value="PTX3"/>
</dbReference>
<keyword evidence="7" id="KW-1185">Reference proteome</keyword>
<evidence type="ECO:0000256" key="3">
    <source>
        <dbReference type="SAM" id="MobiDB-lite"/>
    </source>
</evidence>
<keyword evidence="2" id="KW-1015">Disulfide bond</keyword>
<dbReference type="SUPFAM" id="SSF49899">
    <property type="entry name" value="Concanavalin A-like lectins/glucanases"/>
    <property type="match status" value="2"/>
</dbReference>